<organism evidence="3 4">
    <name type="scientific">Citrus x changshan-huyou</name>
    <dbReference type="NCBI Taxonomy" id="2935761"/>
    <lineage>
        <taxon>Eukaryota</taxon>
        <taxon>Viridiplantae</taxon>
        <taxon>Streptophyta</taxon>
        <taxon>Embryophyta</taxon>
        <taxon>Tracheophyta</taxon>
        <taxon>Spermatophyta</taxon>
        <taxon>Magnoliopsida</taxon>
        <taxon>eudicotyledons</taxon>
        <taxon>Gunneridae</taxon>
        <taxon>Pentapetalae</taxon>
        <taxon>rosids</taxon>
        <taxon>malvids</taxon>
        <taxon>Sapindales</taxon>
        <taxon>Rutaceae</taxon>
        <taxon>Aurantioideae</taxon>
        <taxon>Citrus</taxon>
    </lineage>
</organism>
<dbReference type="EMBL" id="JBCGBO010000001">
    <property type="protein sequence ID" value="KAK9229779.1"/>
    <property type="molecule type" value="Genomic_DNA"/>
</dbReference>
<keyword evidence="4" id="KW-1185">Reference proteome</keyword>
<evidence type="ECO:0000313" key="4">
    <source>
        <dbReference type="Proteomes" id="UP001428341"/>
    </source>
</evidence>
<dbReference type="PANTHER" id="PTHR31301">
    <property type="entry name" value="LOB DOMAIN-CONTAINING PROTEIN 4-RELATED"/>
    <property type="match status" value="1"/>
</dbReference>
<reference evidence="3 4" key="1">
    <citation type="submission" date="2024-05" db="EMBL/GenBank/DDBJ databases">
        <title>Haplotype-resolved chromosome-level genome assembly of Huyou (Citrus changshanensis).</title>
        <authorList>
            <person name="Miao C."/>
            <person name="Chen W."/>
            <person name="Wu Y."/>
            <person name="Wang L."/>
            <person name="Zhao S."/>
            <person name="Grierson D."/>
            <person name="Xu C."/>
            <person name="Chen K."/>
        </authorList>
    </citation>
    <scope>NUCLEOTIDE SEQUENCE [LARGE SCALE GENOMIC DNA]</scope>
    <source>
        <strain evidence="3">01-14</strain>
        <tissue evidence="3">Leaf</tissue>
    </source>
</reference>
<accession>A0AAP0N4R3</accession>
<protein>
    <recommendedName>
        <fullName evidence="2">LOB domain-containing protein</fullName>
    </recommendedName>
</protein>
<dbReference type="AlphaFoldDB" id="A0AAP0N4R3"/>
<proteinExistence type="inferred from homology"/>
<dbReference type="Pfam" id="PF03195">
    <property type="entry name" value="LOB"/>
    <property type="match status" value="1"/>
</dbReference>
<dbReference type="Proteomes" id="UP001428341">
    <property type="component" value="Unassembled WGS sequence"/>
</dbReference>
<evidence type="ECO:0000259" key="2">
    <source>
        <dbReference type="PROSITE" id="PS50891"/>
    </source>
</evidence>
<feature type="domain" description="LOB" evidence="2">
    <location>
        <begin position="8"/>
        <end position="109"/>
    </location>
</feature>
<comment type="caution">
    <text evidence="3">The sequence shown here is derived from an EMBL/GenBank/DDBJ whole genome shotgun (WGS) entry which is preliminary data.</text>
</comment>
<dbReference type="InterPro" id="IPR004883">
    <property type="entry name" value="LOB"/>
</dbReference>
<evidence type="ECO:0000256" key="1">
    <source>
        <dbReference type="ARBA" id="ARBA00005474"/>
    </source>
</evidence>
<name>A0AAP0N4R3_9ROSI</name>
<gene>
    <name evidence="3" type="ORF">WN944_022745</name>
</gene>
<comment type="similarity">
    <text evidence="1">Belongs to the LOB domain-containing protein family.</text>
</comment>
<dbReference type="PANTHER" id="PTHR31301:SF153">
    <property type="entry name" value="LOB DOMAIN-CONTAINING PROTEIN 26"/>
    <property type="match status" value="1"/>
</dbReference>
<dbReference type="PROSITE" id="PS50891">
    <property type="entry name" value="LOB"/>
    <property type="match status" value="1"/>
</dbReference>
<sequence length="164" mass="18862">MSWNSSSSRCAACKSLRRKCPKDCVLAPYFPSTDPQRFSEVHKIYGASNISKMLQNIPQHLREMAADSMAVEAKLRVQDPVYGCVGIIHQLQQRIIEVQSELLKSKCEIAFCNAHELQQQQQWQQLQHWQQQQPMFHAAHELSWLDSSDQQELTSDPSFSEFGL</sequence>
<evidence type="ECO:0000313" key="3">
    <source>
        <dbReference type="EMBL" id="KAK9229779.1"/>
    </source>
</evidence>